<name>A0A151B003_9FIRM</name>
<gene>
    <name evidence="1" type="ORF">MOMUL_10290</name>
</gene>
<accession>A0A151B003</accession>
<reference evidence="1 2" key="1">
    <citation type="submission" date="2016-02" db="EMBL/GenBank/DDBJ databases">
        <title>Genome sequence of Moorella mulderi DSM 14980.</title>
        <authorList>
            <person name="Poehlein A."/>
            <person name="Daniel R."/>
        </authorList>
    </citation>
    <scope>NUCLEOTIDE SEQUENCE [LARGE SCALE GENOMIC DNA]</scope>
    <source>
        <strain evidence="1 2">DSM 14980</strain>
    </source>
</reference>
<sequence>MQEVLTLLDLALAALREKKEIFARLEREPELILTDLFDPSLTHPYDEFPFRVVEHSEELGTPRMRYHQMQERLVNIIACYLGNLDSEVEISLKNKNYYPSS</sequence>
<dbReference type="EMBL" id="LTBC01000002">
    <property type="protein sequence ID" value="KYH33245.1"/>
    <property type="molecule type" value="Genomic_DNA"/>
</dbReference>
<proteinExistence type="predicted"/>
<dbReference type="PATRIC" id="fig|1122241.3.peg.1079"/>
<dbReference type="AlphaFoldDB" id="A0A151B003"/>
<organism evidence="1 2">
    <name type="scientific">Moorella mulderi DSM 14980</name>
    <dbReference type="NCBI Taxonomy" id="1122241"/>
    <lineage>
        <taxon>Bacteria</taxon>
        <taxon>Bacillati</taxon>
        <taxon>Bacillota</taxon>
        <taxon>Clostridia</taxon>
        <taxon>Neomoorellales</taxon>
        <taxon>Neomoorellaceae</taxon>
        <taxon>Neomoorella</taxon>
    </lineage>
</organism>
<comment type="caution">
    <text evidence="1">The sequence shown here is derived from an EMBL/GenBank/DDBJ whole genome shotgun (WGS) entry which is preliminary data.</text>
</comment>
<evidence type="ECO:0000313" key="2">
    <source>
        <dbReference type="Proteomes" id="UP000075670"/>
    </source>
</evidence>
<dbReference type="Proteomes" id="UP000075670">
    <property type="component" value="Unassembled WGS sequence"/>
</dbReference>
<protein>
    <submittedName>
        <fullName evidence="1">Uncharacterized protein</fullName>
    </submittedName>
</protein>
<keyword evidence="2" id="KW-1185">Reference proteome</keyword>
<evidence type="ECO:0000313" key="1">
    <source>
        <dbReference type="EMBL" id="KYH33245.1"/>
    </source>
</evidence>